<feature type="compositionally biased region" description="Acidic residues" evidence="1">
    <location>
        <begin position="44"/>
        <end position="54"/>
    </location>
</feature>
<feature type="compositionally biased region" description="Polar residues" evidence="1">
    <location>
        <begin position="230"/>
        <end position="242"/>
    </location>
</feature>
<feature type="compositionally biased region" description="Basic and acidic residues" evidence="1">
    <location>
        <begin position="86"/>
        <end position="98"/>
    </location>
</feature>
<feature type="region of interest" description="Disordered" evidence="1">
    <location>
        <begin position="230"/>
        <end position="265"/>
    </location>
</feature>
<feature type="region of interest" description="Disordered" evidence="1">
    <location>
        <begin position="656"/>
        <end position="885"/>
    </location>
</feature>
<dbReference type="Proteomes" id="UP001148838">
    <property type="component" value="Unassembled WGS sequence"/>
</dbReference>
<evidence type="ECO:0000256" key="1">
    <source>
        <dbReference type="SAM" id="MobiDB-lite"/>
    </source>
</evidence>
<comment type="caution">
    <text evidence="2">The sequence shown here is derived from an EMBL/GenBank/DDBJ whole genome shotgun (WGS) entry which is preliminary data.</text>
</comment>
<accession>A0ABQ8SNU9</accession>
<keyword evidence="3" id="KW-1185">Reference proteome</keyword>
<feature type="compositionally biased region" description="Low complexity" evidence="1">
    <location>
        <begin position="841"/>
        <end position="863"/>
    </location>
</feature>
<feature type="compositionally biased region" description="Polar residues" evidence="1">
    <location>
        <begin position="439"/>
        <end position="451"/>
    </location>
</feature>
<feature type="region of interest" description="Disordered" evidence="1">
    <location>
        <begin position="333"/>
        <end position="352"/>
    </location>
</feature>
<feature type="compositionally biased region" description="Polar residues" evidence="1">
    <location>
        <begin position="486"/>
        <end position="586"/>
    </location>
</feature>
<evidence type="ECO:0000313" key="3">
    <source>
        <dbReference type="Proteomes" id="UP001148838"/>
    </source>
</evidence>
<feature type="compositionally biased region" description="Low complexity" evidence="1">
    <location>
        <begin position="671"/>
        <end position="686"/>
    </location>
</feature>
<proteinExistence type="predicted"/>
<feature type="compositionally biased region" description="Basic and acidic residues" evidence="1">
    <location>
        <begin position="340"/>
        <end position="352"/>
    </location>
</feature>
<feature type="compositionally biased region" description="Basic and acidic residues" evidence="1">
    <location>
        <begin position="243"/>
        <end position="252"/>
    </location>
</feature>
<feature type="region of interest" description="Disordered" evidence="1">
    <location>
        <begin position="376"/>
        <end position="606"/>
    </location>
</feature>
<feature type="compositionally biased region" description="Basic and acidic residues" evidence="1">
    <location>
        <begin position="656"/>
        <end position="665"/>
    </location>
</feature>
<evidence type="ECO:0000313" key="2">
    <source>
        <dbReference type="EMBL" id="KAJ4435854.1"/>
    </source>
</evidence>
<name>A0ABQ8SNU9_PERAM</name>
<gene>
    <name evidence="2" type="ORF">ANN_18473</name>
</gene>
<feature type="region of interest" description="Disordered" evidence="1">
    <location>
        <begin position="23"/>
        <end position="168"/>
    </location>
</feature>
<protein>
    <submittedName>
        <fullName evidence="2">Uncharacterized protein</fullName>
    </submittedName>
</protein>
<sequence length="885" mass="95441">MFNVCFQGGGGLVNQLRRSYSLSDLSSDKESDMNRNNKALKNDTDEDEMEETDGLDPRMLRPRGYSPRRSASGSGRVEMYFPEVDVDVRQHGSSRQREPSIPLSHIRSSEDVSSGYSSAEPLYAGHHATKSEGLAASREPLVRTASVGSTRSMRTKSSRGGVVAKRGPAAEDNEFLDLQGDEADYRYQEEHFYDVSSSLSSQIPTSIPFPVNRPHTPLSTVSEIPFPVVQYQTPPQSNNSASDQEHFEDVSDVKPTPPDKNNLPLYDAETDHSNLLNRVSVQSETIDNSETISSIHTSLSKDISSSGTTENVTLPHTKNTLVGTVLSDSPLVFNNTDSNTADKESSKVETVEETKHELLVDHRSIDLKELSLEKPASQELEVKPSPVNENKVDIPSTPSANSVVDESTPIIDKKAEISSVPSETISAHSEDTVSDSQKDSSSLLAQPTHTTSEVKEEESVSQSALFTESKSELPAPQESSLKESSETGTLSQSQADETVSTQSQADETVSTQSQADENVSTQSQAGETVSTQPQADETVSTQSTADETEFTQSQADETVSETTQAAIATSPLTITSAESLSPDNTMDISSSESQDSKYDSGVEHSDESVLEVISAKLDLISKPTVNIPTTEASQNINIDQQVMRVNSSSFLSVEDNDAKHLKDDSGSAYASVESLSSPEVPSRSSSQCSLRKEGRGGRYHKRPAPTPPPRTSESEGDNWVDGQDQITPEPLPVSDGDNISSPSPKSDKEEISDDVSSPHVTESDDSDAAVTARLVLKPGVVKSVGPDPNTKTEVFISKTPQSKSKKSKSKSKQGESGFSRLLSLPKNLFPFWSGKHDNPTSSSGQDESSSTYSPSTSVGSSNSAFAQVRDSKKQSQPKAPLAGWE</sequence>
<organism evidence="2 3">
    <name type="scientific">Periplaneta americana</name>
    <name type="common">American cockroach</name>
    <name type="synonym">Blatta americana</name>
    <dbReference type="NCBI Taxonomy" id="6978"/>
    <lineage>
        <taxon>Eukaryota</taxon>
        <taxon>Metazoa</taxon>
        <taxon>Ecdysozoa</taxon>
        <taxon>Arthropoda</taxon>
        <taxon>Hexapoda</taxon>
        <taxon>Insecta</taxon>
        <taxon>Pterygota</taxon>
        <taxon>Neoptera</taxon>
        <taxon>Polyneoptera</taxon>
        <taxon>Dictyoptera</taxon>
        <taxon>Blattodea</taxon>
        <taxon>Blattoidea</taxon>
        <taxon>Blattidae</taxon>
        <taxon>Blattinae</taxon>
        <taxon>Periplaneta</taxon>
    </lineage>
</organism>
<feature type="compositionally biased region" description="Polar residues" evidence="1">
    <location>
        <begin position="396"/>
        <end position="405"/>
    </location>
</feature>
<feature type="compositionally biased region" description="Basic and acidic residues" evidence="1">
    <location>
        <begin position="594"/>
        <end position="606"/>
    </location>
</feature>
<dbReference type="EMBL" id="JAJSOF020000023">
    <property type="protein sequence ID" value="KAJ4435854.1"/>
    <property type="molecule type" value="Genomic_DNA"/>
</dbReference>
<reference evidence="2 3" key="1">
    <citation type="journal article" date="2022" name="Allergy">
        <title>Genome assembly and annotation of Periplaneta americana reveal a comprehensive cockroach allergen profile.</title>
        <authorList>
            <person name="Wang L."/>
            <person name="Xiong Q."/>
            <person name="Saelim N."/>
            <person name="Wang L."/>
            <person name="Nong W."/>
            <person name="Wan A.T."/>
            <person name="Shi M."/>
            <person name="Liu X."/>
            <person name="Cao Q."/>
            <person name="Hui J.H.L."/>
            <person name="Sookrung N."/>
            <person name="Leung T.F."/>
            <person name="Tungtrongchitr A."/>
            <person name="Tsui S.K.W."/>
        </authorList>
    </citation>
    <scope>NUCLEOTIDE SEQUENCE [LARGE SCALE GENOMIC DNA]</scope>
    <source>
        <strain evidence="2">PWHHKU_190912</strain>
    </source>
</reference>
<feature type="compositionally biased region" description="Basic and acidic residues" evidence="1">
    <location>
        <begin position="26"/>
        <end position="43"/>
    </location>
</feature>